<keyword evidence="1" id="KW-0812">Transmembrane</keyword>
<name>R4PK04_9BACT</name>
<evidence type="ECO:0000259" key="2">
    <source>
        <dbReference type="SMART" id="SM00014"/>
    </source>
</evidence>
<feature type="transmembrane region" description="Helical" evidence="1">
    <location>
        <begin position="12"/>
        <end position="28"/>
    </location>
</feature>
<organism evidence="3 4">
    <name type="scientific">Candidatus Saccharimonas aalborgensis</name>
    <dbReference type="NCBI Taxonomy" id="1332188"/>
    <lineage>
        <taxon>Bacteria</taxon>
        <taxon>Candidatus Saccharimonadota</taxon>
        <taxon>Candidatus Saccharimonadia</taxon>
        <taxon>Candidatus Saccharimonadales</taxon>
        <taxon>Candidatus Saccharimonadaceae</taxon>
        <taxon>Candidatus Saccharimonas</taxon>
    </lineage>
</organism>
<accession>R4PK04</accession>
<feature type="domain" description="Phosphatidic acid phosphatase type 2/haloperoxidase" evidence="2">
    <location>
        <begin position="38"/>
        <end position="148"/>
    </location>
</feature>
<gene>
    <name evidence="3" type="ORF">L336_0117</name>
</gene>
<dbReference type="PANTHER" id="PTHR14969">
    <property type="entry name" value="SPHINGOSINE-1-PHOSPHATE PHOSPHOHYDROLASE"/>
    <property type="match status" value="1"/>
</dbReference>
<keyword evidence="1" id="KW-1133">Transmembrane helix</keyword>
<sequence length="164" mass="18084">MQFVIKLLADGLMLPIVLLAGYALLIRVPKKGRYDRYTRILMAGMTSYLLAKYLGAVWQPEALRPFELSGQIAGAAYLNNPGFPSDHTLFASFLTLAVWYGTRLKWLTILLGVLTVTVAIGRVLALVHTPIDVIGGMIVGVLGAVWYIAYGKIFSQKLVKNTNR</sequence>
<proteinExistence type="predicted"/>
<dbReference type="AlphaFoldDB" id="R4PK04"/>
<protein>
    <recommendedName>
        <fullName evidence="2">Phosphatidic acid phosphatase type 2/haloperoxidase domain-containing protein</fullName>
    </recommendedName>
</protein>
<evidence type="ECO:0000313" key="3">
    <source>
        <dbReference type="EMBL" id="AGL61828.1"/>
    </source>
</evidence>
<dbReference type="InterPro" id="IPR036938">
    <property type="entry name" value="PAP2/HPO_sf"/>
</dbReference>
<evidence type="ECO:0000313" key="4">
    <source>
        <dbReference type="Proteomes" id="UP000013893"/>
    </source>
</evidence>
<reference evidence="3 4" key="1">
    <citation type="journal article" date="2013" name="Nat. Biotechnol.">
        <title>Genome sequences of rare, uncultured bacteria obtained by differential coverage binning of multiple metagenomes.</title>
        <authorList>
            <person name="Albertsen M."/>
            <person name="Hugenholtz P."/>
            <person name="Skarshewski A."/>
            <person name="Nielsen K.L."/>
            <person name="Tyson G.W."/>
            <person name="Nielsen P.H."/>
        </authorList>
    </citation>
    <scope>NUCLEOTIDE SEQUENCE [LARGE SCALE GENOMIC DNA]</scope>
    <source>
        <strain evidence="3">TM71</strain>
    </source>
</reference>
<evidence type="ECO:0000256" key="1">
    <source>
        <dbReference type="SAM" id="Phobius"/>
    </source>
</evidence>
<dbReference type="EMBL" id="CP005957">
    <property type="protein sequence ID" value="AGL61828.1"/>
    <property type="molecule type" value="Genomic_DNA"/>
</dbReference>
<dbReference type="Pfam" id="PF01569">
    <property type="entry name" value="PAP2"/>
    <property type="match status" value="1"/>
</dbReference>
<dbReference type="Proteomes" id="UP000013893">
    <property type="component" value="Chromosome"/>
</dbReference>
<dbReference type="InterPro" id="IPR000326">
    <property type="entry name" value="PAP2/HPO"/>
</dbReference>
<dbReference type="PANTHER" id="PTHR14969:SF13">
    <property type="entry name" value="AT30094P"/>
    <property type="match status" value="1"/>
</dbReference>
<feature type="transmembrane region" description="Helical" evidence="1">
    <location>
        <begin position="133"/>
        <end position="150"/>
    </location>
</feature>
<feature type="transmembrane region" description="Helical" evidence="1">
    <location>
        <begin position="109"/>
        <end position="127"/>
    </location>
</feature>
<dbReference type="KEGG" id="saal:L336_0117"/>
<dbReference type="GO" id="GO:0042392">
    <property type="term" value="F:sphingosine-1-phosphate phosphatase activity"/>
    <property type="evidence" value="ECO:0007669"/>
    <property type="project" value="TreeGrafter"/>
</dbReference>
<dbReference type="Gene3D" id="1.20.144.10">
    <property type="entry name" value="Phosphatidic acid phosphatase type 2/haloperoxidase"/>
    <property type="match status" value="1"/>
</dbReference>
<dbReference type="SMART" id="SM00014">
    <property type="entry name" value="acidPPc"/>
    <property type="match status" value="1"/>
</dbReference>
<keyword evidence="4" id="KW-1185">Reference proteome</keyword>
<dbReference type="SUPFAM" id="SSF48317">
    <property type="entry name" value="Acid phosphatase/Vanadium-dependent haloperoxidase"/>
    <property type="match status" value="1"/>
</dbReference>
<dbReference type="RefSeq" id="WP_015641279.1">
    <property type="nucleotide sequence ID" value="NC_021219.1"/>
</dbReference>
<dbReference type="STRING" id="1332188.L336_0117"/>
<dbReference type="CDD" id="cd01610">
    <property type="entry name" value="PAP2_like"/>
    <property type="match status" value="1"/>
</dbReference>
<dbReference type="OrthoDB" id="9801622at2"/>
<dbReference type="HOGENOM" id="CLU_1615996_0_0_0"/>
<keyword evidence="1" id="KW-0472">Membrane</keyword>